<dbReference type="Proteomes" id="UP001256673">
    <property type="component" value="Unassembled WGS sequence"/>
</dbReference>
<reference evidence="2 3" key="1">
    <citation type="submission" date="2023-09" db="EMBL/GenBank/DDBJ databases">
        <title>Microbacterium fusihabitans sp. nov., Microbacterium phycihabitans sp. nov., and Microbacterium cervinum sp. nov., isolated from dried seaweeds of beach.</title>
        <authorList>
            <person name="Lee S.D."/>
        </authorList>
    </citation>
    <scope>NUCLEOTIDE SEQUENCE [LARGE SCALE GENOMIC DNA]</scope>
    <source>
        <strain evidence="2 3">KSW2-21</strain>
    </source>
</reference>
<evidence type="ECO:0000256" key="1">
    <source>
        <dbReference type="SAM" id="MobiDB-lite"/>
    </source>
</evidence>
<accession>A0ABU3RZV4</accession>
<organism evidence="2 3">
    <name type="scientific">Microbacterium algihabitans</name>
    <dbReference type="NCBI Taxonomy" id="3075992"/>
    <lineage>
        <taxon>Bacteria</taxon>
        <taxon>Bacillati</taxon>
        <taxon>Actinomycetota</taxon>
        <taxon>Actinomycetes</taxon>
        <taxon>Micrococcales</taxon>
        <taxon>Microbacteriaceae</taxon>
        <taxon>Microbacterium</taxon>
    </lineage>
</organism>
<evidence type="ECO:0000313" key="2">
    <source>
        <dbReference type="EMBL" id="MDU0328392.1"/>
    </source>
</evidence>
<gene>
    <name evidence="2" type="ORF">RWH43_16655</name>
</gene>
<keyword evidence="3" id="KW-1185">Reference proteome</keyword>
<feature type="region of interest" description="Disordered" evidence="1">
    <location>
        <begin position="60"/>
        <end position="79"/>
    </location>
</feature>
<evidence type="ECO:0000313" key="3">
    <source>
        <dbReference type="Proteomes" id="UP001256673"/>
    </source>
</evidence>
<dbReference type="EMBL" id="JAWDIU010000007">
    <property type="protein sequence ID" value="MDU0328392.1"/>
    <property type="molecule type" value="Genomic_DNA"/>
</dbReference>
<dbReference type="RefSeq" id="WP_316002003.1">
    <property type="nucleotide sequence ID" value="NZ_JAWDIU010000007.1"/>
</dbReference>
<name>A0ABU3RZV4_9MICO</name>
<sequence>MTRPRTATHAYRIPGGWQKVPHHPLTADFARDLRGQGFTIVRARRGWNDSRELSLAQYAAEPASGTSTGVDSELKPFSG</sequence>
<proteinExistence type="predicted"/>
<protein>
    <submittedName>
        <fullName evidence="2">Alternative tryptophan synthase beta-subunit</fullName>
    </submittedName>
</protein>
<comment type="caution">
    <text evidence="2">The sequence shown here is derived from an EMBL/GenBank/DDBJ whole genome shotgun (WGS) entry which is preliminary data.</text>
</comment>